<dbReference type="AlphaFoldDB" id="A0A9P4NDS9"/>
<gene>
    <name evidence="3" type="ORF">CC78DRAFT_528109</name>
</gene>
<dbReference type="Proteomes" id="UP000800093">
    <property type="component" value="Unassembled WGS sequence"/>
</dbReference>
<evidence type="ECO:0000259" key="2">
    <source>
        <dbReference type="PROSITE" id="PS50181"/>
    </source>
</evidence>
<organism evidence="3 4">
    <name type="scientific">Lojkania enalia</name>
    <dbReference type="NCBI Taxonomy" id="147567"/>
    <lineage>
        <taxon>Eukaryota</taxon>
        <taxon>Fungi</taxon>
        <taxon>Dikarya</taxon>
        <taxon>Ascomycota</taxon>
        <taxon>Pezizomycotina</taxon>
        <taxon>Dothideomycetes</taxon>
        <taxon>Pleosporomycetidae</taxon>
        <taxon>Pleosporales</taxon>
        <taxon>Pleosporales incertae sedis</taxon>
        <taxon>Lojkania</taxon>
    </lineage>
</organism>
<dbReference type="Gene3D" id="3.80.10.10">
    <property type="entry name" value="Ribonuclease Inhibitor"/>
    <property type="match status" value="1"/>
</dbReference>
<dbReference type="SUPFAM" id="SSF52047">
    <property type="entry name" value="RNI-like"/>
    <property type="match status" value="1"/>
</dbReference>
<proteinExistence type="predicted"/>
<feature type="domain" description="F-box" evidence="2">
    <location>
        <begin position="1"/>
        <end position="39"/>
    </location>
</feature>
<feature type="compositionally biased region" description="Low complexity" evidence="1">
    <location>
        <begin position="89"/>
        <end position="103"/>
    </location>
</feature>
<reference evidence="4" key="1">
    <citation type="journal article" date="2020" name="Stud. Mycol.">
        <title>101 Dothideomycetes genomes: A test case for predicting lifestyles and emergence of pathogens.</title>
        <authorList>
            <person name="Haridas S."/>
            <person name="Albert R."/>
            <person name="Binder M."/>
            <person name="Bloem J."/>
            <person name="LaButti K."/>
            <person name="Salamov A."/>
            <person name="Andreopoulos B."/>
            <person name="Baker S."/>
            <person name="Barry K."/>
            <person name="Bills G."/>
            <person name="Bluhm B."/>
            <person name="Cannon C."/>
            <person name="Castanera R."/>
            <person name="Culley D."/>
            <person name="Daum C."/>
            <person name="Ezra D."/>
            <person name="Gonzalez J."/>
            <person name="Henrissat B."/>
            <person name="Kuo A."/>
            <person name="Liang C."/>
            <person name="Lipzen A."/>
            <person name="Lutzoni F."/>
            <person name="Magnuson J."/>
            <person name="Mondo S."/>
            <person name="Nolan M."/>
            <person name="Ohm R."/>
            <person name="Pangilinan J."/>
            <person name="Park H.-J."/>
            <person name="Ramirez L."/>
            <person name="Alfaro M."/>
            <person name="Sun H."/>
            <person name="Tritt A."/>
            <person name="Yoshinaga Y."/>
            <person name="Zwiers L.-H."/>
            <person name="Turgeon B."/>
            <person name="Goodwin S."/>
            <person name="Spatafora J."/>
            <person name="Crous P."/>
            <person name="Grigoriev I."/>
        </authorList>
    </citation>
    <scope>NUCLEOTIDE SEQUENCE [LARGE SCALE GENOMIC DNA]</scope>
    <source>
        <strain evidence="4">CBS 304.66</strain>
    </source>
</reference>
<dbReference type="InterPro" id="IPR032675">
    <property type="entry name" value="LRR_dom_sf"/>
</dbReference>
<name>A0A9P4NDS9_9PLEO</name>
<sequence>MSPLLHLPPELLVNILSFLPIQDLLKFGETCRYSHSLANCSLHTLSFSIHATRVSGIISRLAEIQYPIPSKAESAFSIPGPPHKRCQKNSLSDSTSTDSLTNLSSTNTNPYKVSVLIPDAQTYHYSTLLTFHTALTKAILTRHGTTLRHLELSLWTLTIPIAKALSTLPSLRTLSLRIEEYPHVRGKPRASTLHQRIQQSQAWDLLTESTWLPRIKALRLESGDLTTPQLLAFLRATRILSELWVCKAPVVNASFFHFLGCEWEARARLNILGLSNCLDARVDAQVLDFVGGMVGLQFLSLQGCVGVDGEAVQRRNKETWRIEEVLGPTSRREEQGEMVIEVDPAYLAEEGD</sequence>
<dbReference type="PROSITE" id="PS50181">
    <property type="entry name" value="FBOX"/>
    <property type="match status" value="1"/>
</dbReference>
<keyword evidence="4" id="KW-1185">Reference proteome</keyword>
<dbReference type="Gene3D" id="1.20.1280.50">
    <property type="match status" value="1"/>
</dbReference>
<dbReference type="EMBL" id="ML986578">
    <property type="protein sequence ID" value="KAF2271200.1"/>
    <property type="molecule type" value="Genomic_DNA"/>
</dbReference>
<dbReference type="InterPro" id="IPR036047">
    <property type="entry name" value="F-box-like_dom_sf"/>
</dbReference>
<feature type="region of interest" description="Disordered" evidence="1">
    <location>
        <begin position="79"/>
        <end position="103"/>
    </location>
</feature>
<evidence type="ECO:0000256" key="1">
    <source>
        <dbReference type="SAM" id="MobiDB-lite"/>
    </source>
</evidence>
<evidence type="ECO:0000313" key="4">
    <source>
        <dbReference type="Proteomes" id="UP000800093"/>
    </source>
</evidence>
<dbReference type="InterPro" id="IPR001810">
    <property type="entry name" value="F-box_dom"/>
</dbReference>
<dbReference type="SUPFAM" id="SSF81383">
    <property type="entry name" value="F-box domain"/>
    <property type="match status" value="1"/>
</dbReference>
<dbReference type="OrthoDB" id="5425556at2759"/>
<accession>A0A9P4NDS9</accession>
<protein>
    <recommendedName>
        <fullName evidence="2">F-box domain-containing protein</fullName>
    </recommendedName>
</protein>
<dbReference type="Pfam" id="PF12937">
    <property type="entry name" value="F-box-like"/>
    <property type="match status" value="1"/>
</dbReference>
<evidence type="ECO:0000313" key="3">
    <source>
        <dbReference type="EMBL" id="KAF2271200.1"/>
    </source>
</evidence>
<comment type="caution">
    <text evidence="3">The sequence shown here is derived from an EMBL/GenBank/DDBJ whole genome shotgun (WGS) entry which is preliminary data.</text>
</comment>